<dbReference type="PANTHER" id="PTHR39600:SF1">
    <property type="entry name" value="PEPTIDASE INHIBITOR I78 FAMILY PROTEIN"/>
    <property type="match status" value="1"/>
</dbReference>
<evidence type="ECO:0000313" key="3">
    <source>
        <dbReference type="Proteomes" id="UP000516018"/>
    </source>
</evidence>
<reference evidence="2 3" key="1">
    <citation type="submission" date="2020-08" db="EMBL/GenBank/DDBJ databases">
        <title>Lysobacter sp. II4 sp. nov., isolated from soil.</title>
        <authorList>
            <person name="Woo C.Y."/>
            <person name="Kim J."/>
        </authorList>
    </citation>
    <scope>NUCLEOTIDE SEQUENCE [LARGE SCALE GENOMIC DNA]</scope>
    <source>
        <strain evidence="2 3">II4</strain>
    </source>
</reference>
<dbReference type="Proteomes" id="UP000516018">
    <property type="component" value="Chromosome"/>
</dbReference>
<dbReference type="PANTHER" id="PTHR39600">
    <property type="entry name" value="PEPTIDASE INHIBITOR I78 FAMILY PROTEIN"/>
    <property type="match status" value="1"/>
</dbReference>
<proteinExistence type="predicted"/>
<protein>
    <submittedName>
        <fullName evidence="2">Peptidase inhibitor I78</fullName>
    </submittedName>
</protein>
<dbReference type="Pfam" id="PF11720">
    <property type="entry name" value="Inhibitor_I78"/>
    <property type="match status" value="1"/>
</dbReference>
<feature type="compositionally biased region" description="Low complexity" evidence="1">
    <location>
        <begin position="1"/>
        <end position="23"/>
    </location>
</feature>
<evidence type="ECO:0000256" key="1">
    <source>
        <dbReference type="SAM" id="MobiDB-lite"/>
    </source>
</evidence>
<gene>
    <name evidence="2" type="ORF">H8B22_07600</name>
</gene>
<keyword evidence="3" id="KW-1185">Reference proteome</keyword>
<evidence type="ECO:0000313" key="2">
    <source>
        <dbReference type="EMBL" id="QNP42138.1"/>
    </source>
</evidence>
<dbReference type="EMBL" id="CP060820">
    <property type="protein sequence ID" value="QNP42138.1"/>
    <property type="molecule type" value="Genomic_DNA"/>
</dbReference>
<dbReference type="InterPro" id="IPR021719">
    <property type="entry name" value="Prot_inh_I78"/>
</dbReference>
<dbReference type="KEGG" id="lsx:H8B22_07600"/>
<dbReference type="Gene3D" id="3.30.10.10">
    <property type="entry name" value="Trypsin Inhibitor V, subunit A"/>
    <property type="match status" value="1"/>
</dbReference>
<accession>A0A7H0G1H2</accession>
<dbReference type="AlphaFoldDB" id="A0A7H0G1H2"/>
<feature type="region of interest" description="Disordered" evidence="1">
    <location>
        <begin position="1"/>
        <end position="31"/>
    </location>
</feature>
<sequence>MAADAQTAATDTTTTGAADTTTTNSTVGGCNADAARSVVGQMASPDVIDQARLAAGAETARTLKPGQAVTMEFNGNRLNLDVDAGNTVTNVRCG</sequence>
<name>A0A7H0G1H2_9GAMM</name>
<organism evidence="2 3">
    <name type="scientific">Agrilutibacter terrestris</name>
    <dbReference type="NCBI Taxonomy" id="2865112"/>
    <lineage>
        <taxon>Bacteria</taxon>
        <taxon>Pseudomonadati</taxon>
        <taxon>Pseudomonadota</taxon>
        <taxon>Gammaproteobacteria</taxon>
        <taxon>Lysobacterales</taxon>
        <taxon>Lysobacteraceae</taxon>
        <taxon>Agrilutibacter</taxon>
    </lineage>
</organism>